<dbReference type="Gene3D" id="1.10.460.10">
    <property type="entry name" value="Topoisomerase I, domain 2"/>
    <property type="match status" value="1"/>
</dbReference>
<dbReference type="GO" id="GO:0043597">
    <property type="term" value="C:cytoplasmic replication fork"/>
    <property type="evidence" value="ECO:0007669"/>
    <property type="project" value="TreeGrafter"/>
</dbReference>
<gene>
    <name evidence="15" type="ORF">HHT355_1896</name>
</gene>
<dbReference type="EC" id="5.6.2.1" evidence="3"/>
<dbReference type="PROSITE" id="PS00396">
    <property type="entry name" value="TOPO_IA_1"/>
    <property type="match status" value="1"/>
</dbReference>
<dbReference type="Gene3D" id="2.70.20.10">
    <property type="entry name" value="Topoisomerase I, domain 3"/>
    <property type="match status" value="1"/>
</dbReference>
<evidence type="ECO:0000256" key="3">
    <source>
        <dbReference type="ARBA" id="ARBA00012891"/>
    </source>
</evidence>
<dbReference type="PRINTS" id="PR00417">
    <property type="entry name" value="PRTPISMRASEI"/>
</dbReference>
<dbReference type="InterPro" id="IPR003602">
    <property type="entry name" value="Topo_IA_DNA-bd_dom"/>
</dbReference>
<dbReference type="Pfam" id="PF01751">
    <property type="entry name" value="Toprim"/>
    <property type="match status" value="1"/>
</dbReference>
<evidence type="ECO:0000256" key="9">
    <source>
        <dbReference type="ARBA" id="ARBA00030003"/>
    </source>
</evidence>
<evidence type="ECO:0000256" key="1">
    <source>
        <dbReference type="ARBA" id="ARBA00000213"/>
    </source>
</evidence>
<accession>A0A0H5SJ36</accession>
<dbReference type="NCBIfam" id="TIGR01056">
    <property type="entry name" value="topB"/>
    <property type="match status" value="1"/>
</dbReference>
<dbReference type="InterPro" id="IPR013497">
    <property type="entry name" value="Topo_IA_cen"/>
</dbReference>
<evidence type="ECO:0000256" key="8">
    <source>
        <dbReference type="ARBA" id="ARBA00023235"/>
    </source>
</evidence>
<dbReference type="InterPro" id="IPR006171">
    <property type="entry name" value="TOPRIM_dom"/>
</dbReference>
<proteinExistence type="inferred from homology"/>
<organism evidence="15 16">
    <name type="scientific">Herbinix hemicellulosilytica</name>
    <dbReference type="NCBI Taxonomy" id="1564487"/>
    <lineage>
        <taxon>Bacteria</taxon>
        <taxon>Bacillati</taxon>
        <taxon>Bacillota</taxon>
        <taxon>Clostridia</taxon>
        <taxon>Lachnospirales</taxon>
        <taxon>Lachnospiraceae</taxon>
        <taxon>Herbinix</taxon>
    </lineage>
</organism>
<evidence type="ECO:0000313" key="15">
    <source>
        <dbReference type="EMBL" id="CRZ35095.1"/>
    </source>
</evidence>
<evidence type="ECO:0000259" key="13">
    <source>
        <dbReference type="PROSITE" id="PS50880"/>
    </source>
</evidence>
<dbReference type="InterPro" id="IPR023406">
    <property type="entry name" value="Topo_IA_AS"/>
</dbReference>
<evidence type="ECO:0000256" key="10">
    <source>
        <dbReference type="ARBA" id="ARBA00031985"/>
    </source>
</evidence>
<dbReference type="InterPro" id="IPR013826">
    <property type="entry name" value="Topo_IA_cen_sub3"/>
</dbReference>
<evidence type="ECO:0000256" key="7">
    <source>
        <dbReference type="ARBA" id="ARBA00023125"/>
    </source>
</evidence>
<dbReference type="OrthoDB" id="9803554at2"/>
<keyword evidence="5" id="KW-0460">Magnesium</keyword>
<sequence>MKLVIAEKPSVAQSIAKVIGATERQDGYLEGNGYIVSWCVGHLVELAEPEYYDEKYSKWRYEDLPILPEQWEYQVSESTKKQFKVLKDLMKRSDVTSLVEATDAGREGELIFRLVYHQAGCNRPFERLWISSMEDKAIEEGFANLKSGSEYDALYEAAVCRERADWMVGMNATRLFSTLYGQTLNVGRVMTPTLAMLVTREAEISGFKSEPFYTIAITVGGVKAISERYSIKSEAEDVLRKVRDAGNTVIRKNRTTEKQEKAPQLYDLTNLQRDANKMLGFTAQQTLDYAQSLYEKKLITYPRTDSRFLAEDMAVNLPKLSNSVAEKYGYTKRFEPNYKQIINNKKVSDHHAIIPTINIVDVNYGELPSGEQKVLSLISCRFLVGMAEPCVVNETELEFEAAGVVFKAKAKQVAKKGWRDIQEWFFVAKKEDTADSDEGRILDNLNFFEEGKILPVRETEIKEGKTSPKKHFTEDTLLSAMEHASADEMPDDAEHKGIGTPATRAGTIEKLVRIGFVERRGDKKTKYLIPTHKGTALITVMPEEIQSASMTADWEEKLIDIERKKYSADEFIREIGAMITELVQTYKVIEDAEVLMHPVNEPLGPCPCCGKNVVEKSKGFFCEGGDFALWKNNRFFNSLSKKLTKQVAEKLLKDGKAKLKGCRSVKTGKTYDCVVRMTVDEMKRPQFGLEFEKRKSYER</sequence>
<dbReference type="GO" id="GO:0046872">
    <property type="term" value="F:metal ion binding"/>
    <property type="evidence" value="ECO:0007669"/>
    <property type="project" value="UniProtKB-KW"/>
</dbReference>
<dbReference type="InterPro" id="IPR013825">
    <property type="entry name" value="Topo_IA_cen_sub2"/>
</dbReference>
<comment type="catalytic activity">
    <reaction evidence="1">
        <text>ATP-independent breakage of single-stranded DNA, followed by passage and rejoining.</text>
        <dbReference type="EC" id="5.6.2.1"/>
    </reaction>
</comment>
<name>A0A0H5SJ36_HERHM</name>
<dbReference type="InterPro" id="IPR003601">
    <property type="entry name" value="Topo_IA_2"/>
</dbReference>
<dbReference type="PANTHER" id="PTHR11390">
    <property type="entry name" value="PROKARYOTIC DNA TOPOISOMERASE"/>
    <property type="match status" value="1"/>
</dbReference>
<dbReference type="CDD" id="cd03362">
    <property type="entry name" value="TOPRIM_TopoIA_TopoIII"/>
    <property type="match status" value="1"/>
</dbReference>
<dbReference type="InterPro" id="IPR000380">
    <property type="entry name" value="Topo_IA"/>
</dbReference>
<evidence type="ECO:0000256" key="6">
    <source>
        <dbReference type="ARBA" id="ARBA00023029"/>
    </source>
</evidence>
<dbReference type="PANTHER" id="PTHR11390:SF21">
    <property type="entry name" value="DNA TOPOISOMERASE 3-ALPHA"/>
    <property type="match status" value="1"/>
</dbReference>
<dbReference type="InterPro" id="IPR013824">
    <property type="entry name" value="Topo_IA_cen_sub1"/>
</dbReference>
<keyword evidence="7" id="KW-0238">DNA-binding</keyword>
<dbReference type="SUPFAM" id="SSF56712">
    <property type="entry name" value="Prokaryotic type I DNA topoisomerase"/>
    <property type="match status" value="1"/>
</dbReference>
<dbReference type="GO" id="GO:0006281">
    <property type="term" value="P:DNA repair"/>
    <property type="evidence" value="ECO:0007669"/>
    <property type="project" value="TreeGrafter"/>
</dbReference>
<dbReference type="InterPro" id="IPR034144">
    <property type="entry name" value="TOPRIM_TopoIII"/>
</dbReference>
<dbReference type="InterPro" id="IPR023405">
    <property type="entry name" value="Topo_IA_core_domain"/>
</dbReference>
<evidence type="ECO:0000313" key="16">
    <source>
        <dbReference type="Proteomes" id="UP000236497"/>
    </source>
</evidence>
<dbReference type="GO" id="GO:0006265">
    <property type="term" value="P:DNA topological change"/>
    <property type="evidence" value="ECO:0007669"/>
    <property type="project" value="InterPro"/>
</dbReference>
<dbReference type="GO" id="GO:0003677">
    <property type="term" value="F:DNA binding"/>
    <property type="evidence" value="ECO:0007669"/>
    <property type="project" value="UniProtKB-KW"/>
</dbReference>
<dbReference type="SMART" id="SM00493">
    <property type="entry name" value="TOPRIM"/>
    <property type="match status" value="1"/>
</dbReference>
<dbReference type="Gene3D" id="1.10.290.10">
    <property type="entry name" value="Topoisomerase I, domain 4"/>
    <property type="match status" value="1"/>
</dbReference>
<evidence type="ECO:0000256" key="11">
    <source>
        <dbReference type="ARBA" id="ARBA00032235"/>
    </source>
</evidence>
<dbReference type="Pfam" id="PF01131">
    <property type="entry name" value="Topoisom_bac"/>
    <property type="match status" value="1"/>
</dbReference>
<dbReference type="AlphaFoldDB" id="A0A0H5SJ36"/>
<protein>
    <recommendedName>
        <fullName evidence="3">DNA topoisomerase</fullName>
        <ecNumber evidence="3">5.6.2.1</ecNumber>
    </recommendedName>
    <alternativeName>
        <fullName evidence="12">Omega-protein</fullName>
    </alternativeName>
    <alternativeName>
        <fullName evidence="11">Relaxing enzyme</fullName>
    </alternativeName>
    <alternativeName>
        <fullName evidence="9">Swivelase</fullName>
    </alternativeName>
    <alternativeName>
        <fullName evidence="10">Untwisting enzyme</fullName>
    </alternativeName>
</protein>
<dbReference type="GO" id="GO:0006310">
    <property type="term" value="P:DNA recombination"/>
    <property type="evidence" value="ECO:0007669"/>
    <property type="project" value="TreeGrafter"/>
</dbReference>
<dbReference type="PROSITE" id="PS50880">
    <property type="entry name" value="TOPRIM"/>
    <property type="match status" value="1"/>
</dbReference>
<dbReference type="SMART" id="SM00436">
    <property type="entry name" value="TOP1Bc"/>
    <property type="match status" value="1"/>
</dbReference>
<reference evidence="15 16" key="1">
    <citation type="submission" date="2015-06" db="EMBL/GenBank/DDBJ databases">
        <authorList>
            <person name="Wibberg Daniel"/>
        </authorList>
    </citation>
    <scope>NUCLEOTIDE SEQUENCE [LARGE SCALE GENOMIC DNA]</scope>
    <source>
        <strain evidence="15 16">T3/55T</strain>
    </source>
</reference>
<feature type="domain" description="Toprim" evidence="13">
    <location>
        <begin position="1"/>
        <end position="134"/>
    </location>
</feature>
<feature type="domain" description="Topo IA-type catalytic" evidence="14">
    <location>
        <begin position="151"/>
        <end position="583"/>
    </location>
</feature>
<keyword evidence="4" id="KW-0479">Metal-binding</keyword>
<dbReference type="NCBIfam" id="NF005829">
    <property type="entry name" value="PRK07726.1"/>
    <property type="match status" value="1"/>
</dbReference>
<dbReference type="InterPro" id="IPR005738">
    <property type="entry name" value="TopoIII"/>
</dbReference>
<evidence type="ECO:0000259" key="14">
    <source>
        <dbReference type="PROSITE" id="PS52039"/>
    </source>
</evidence>
<evidence type="ECO:0000256" key="4">
    <source>
        <dbReference type="ARBA" id="ARBA00022723"/>
    </source>
</evidence>
<dbReference type="GO" id="GO:0003917">
    <property type="term" value="F:DNA topoisomerase type I (single strand cut, ATP-independent) activity"/>
    <property type="evidence" value="ECO:0007669"/>
    <property type="project" value="UniProtKB-EC"/>
</dbReference>
<dbReference type="EMBL" id="CVTD020000019">
    <property type="protein sequence ID" value="CRZ35095.1"/>
    <property type="molecule type" value="Genomic_DNA"/>
</dbReference>
<evidence type="ECO:0000256" key="12">
    <source>
        <dbReference type="ARBA" id="ARBA00032877"/>
    </source>
</evidence>
<evidence type="ECO:0000256" key="2">
    <source>
        <dbReference type="ARBA" id="ARBA00009446"/>
    </source>
</evidence>
<dbReference type="Proteomes" id="UP000236497">
    <property type="component" value="Unassembled WGS sequence"/>
</dbReference>
<keyword evidence="8" id="KW-0413">Isomerase</keyword>
<dbReference type="RefSeq" id="WP_103203195.1">
    <property type="nucleotide sequence ID" value="NZ_CVTD020000019.1"/>
</dbReference>
<dbReference type="SMART" id="SM00437">
    <property type="entry name" value="TOP1Ac"/>
    <property type="match status" value="1"/>
</dbReference>
<dbReference type="CDD" id="cd00186">
    <property type="entry name" value="TOP1Ac"/>
    <property type="match status" value="1"/>
</dbReference>
<evidence type="ECO:0000256" key="5">
    <source>
        <dbReference type="ARBA" id="ARBA00022842"/>
    </source>
</evidence>
<dbReference type="PROSITE" id="PS52039">
    <property type="entry name" value="TOPO_IA_2"/>
    <property type="match status" value="1"/>
</dbReference>
<comment type="similarity">
    <text evidence="2">Belongs to the type IA topoisomerase family.</text>
</comment>
<keyword evidence="6" id="KW-0799">Topoisomerase</keyword>
<keyword evidence="16" id="KW-1185">Reference proteome</keyword>
<dbReference type="Gene3D" id="3.40.50.140">
    <property type="match status" value="1"/>
</dbReference>